<dbReference type="OrthoDB" id="3826998at2"/>
<sequence length="112" mass="11685">MGMKFAMQGTALSDHAKKTDASSSDLGAMVLAFVQAAEPVAKSMNGPVKASFNSFKQNANAVADMLNTSLQGILNSTNEQGRAFQQHAEQATEVFSSSQAGANFDAAVARNV</sequence>
<evidence type="ECO:0000313" key="1">
    <source>
        <dbReference type="EMBL" id="SPF68132.1"/>
    </source>
</evidence>
<name>A0A375I3Y9_9ACTN</name>
<organism evidence="1 2">
    <name type="scientific">Propionibacterium ruminifibrarum</name>
    <dbReference type="NCBI Taxonomy" id="1962131"/>
    <lineage>
        <taxon>Bacteria</taxon>
        <taxon>Bacillati</taxon>
        <taxon>Actinomycetota</taxon>
        <taxon>Actinomycetes</taxon>
        <taxon>Propionibacteriales</taxon>
        <taxon>Propionibacteriaceae</taxon>
        <taxon>Propionibacterium</taxon>
    </lineage>
</organism>
<proteinExistence type="predicted"/>
<dbReference type="EMBL" id="OMOH01000004">
    <property type="protein sequence ID" value="SPF68132.1"/>
    <property type="molecule type" value="Genomic_DNA"/>
</dbReference>
<dbReference type="RefSeq" id="WP_147385357.1">
    <property type="nucleotide sequence ID" value="NZ_OMOH01000004.1"/>
</dbReference>
<dbReference type="AlphaFoldDB" id="A0A375I3Y9"/>
<gene>
    <name evidence="1" type="ORF">PROPJV5_1075</name>
</gene>
<dbReference type="Proteomes" id="UP000265962">
    <property type="component" value="Unassembled WGS sequence"/>
</dbReference>
<dbReference type="SUPFAM" id="SSF140453">
    <property type="entry name" value="EsxAB dimer-like"/>
    <property type="match status" value="1"/>
</dbReference>
<protein>
    <submittedName>
        <fullName evidence="1">Type VII secretion system ESAT-6-like</fullName>
    </submittedName>
</protein>
<dbReference type="InterPro" id="IPR036689">
    <property type="entry name" value="ESAT-6-like_sf"/>
</dbReference>
<keyword evidence="2" id="KW-1185">Reference proteome</keyword>
<accession>A0A375I3Y9</accession>
<reference evidence="2" key="1">
    <citation type="submission" date="2018-02" db="EMBL/GenBank/DDBJ databases">
        <authorList>
            <person name="Hornung B."/>
        </authorList>
    </citation>
    <scope>NUCLEOTIDE SEQUENCE [LARGE SCALE GENOMIC DNA]</scope>
</reference>
<evidence type="ECO:0000313" key="2">
    <source>
        <dbReference type="Proteomes" id="UP000265962"/>
    </source>
</evidence>